<dbReference type="InterPro" id="IPR028082">
    <property type="entry name" value="Peripla_BP_I"/>
</dbReference>
<keyword evidence="2" id="KW-0812">Transmembrane</keyword>
<dbReference type="InterPro" id="IPR001828">
    <property type="entry name" value="ANF_lig-bd_rcpt"/>
</dbReference>
<sequence>MLCYSLNLFIHPLIIFTVGQIVNWVEGLEVVLLVYGIWSPGLLQSIPLSGPGFDVALEEVNSVYSNNKTFQMRRVYISSKEVAGCGDTGAYFDQISDYYYRSTGNCSPCLYILVNLGCGDPPMFAQLGREWSMLAISAGTASFNIRNRLLYPTTISTCPFQYRPYMVMFRKLCDLFNWRTVAYVYDTSRTLPFPLQLYDLFTSFIRLNATDIRLQLFPIPVAPSDVIIDESLRKILQVSRIIFLSGTPVLIRQIMVEAFKQNKTSGEYVWITVDLPEQAVGPVTYYRNDSNDEIALQAFPSLLQLMLCYDRNADADRQLKSHFKRKAEAFYGYKYPENRQPTEFTTSSYIIVKMIADILNRSIVQGFDYFDGQILAQHFLNYSYDAGPIGGIYVDSYGERQTKICLSTFNETERFFQRALFHSHTQESLQLIPEVPLQWRTADNRPPPDTPFCGFRGDDQRCGPISINTIVGASASAGLLLMACVLGLSMRCLHRSDTFSHLDQWWLLNESCLGVRTHSNMW</sequence>
<comment type="caution">
    <text evidence="6">The sequence shown here is derived from an EMBL/GenBank/DDBJ whole genome shotgun (WGS) entry which is preliminary data.</text>
</comment>
<name>A0A1W0WA08_HYPEX</name>
<evidence type="ECO:0000313" key="6">
    <source>
        <dbReference type="EMBL" id="OQV12045.1"/>
    </source>
</evidence>
<gene>
    <name evidence="6" type="ORF">BV898_13695</name>
</gene>
<keyword evidence="4" id="KW-0472">Membrane</keyword>
<evidence type="ECO:0000256" key="1">
    <source>
        <dbReference type="ARBA" id="ARBA00004370"/>
    </source>
</evidence>
<comment type="subcellular location">
    <subcellularLocation>
        <location evidence="1">Membrane</location>
    </subcellularLocation>
</comment>
<evidence type="ECO:0000259" key="5">
    <source>
        <dbReference type="Pfam" id="PF01094"/>
    </source>
</evidence>
<dbReference type="OrthoDB" id="1890790at2759"/>
<keyword evidence="7" id="KW-1185">Reference proteome</keyword>
<dbReference type="Pfam" id="PF01094">
    <property type="entry name" value="ANF_receptor"/>
    <property type="match status" value="1"/>
</dbReference>
<dbReference type="SUPFAM" id="SSF53822">
    <property type="entry name" value="Periplasmic binding protein-like I"/>
    <property type="match status" value="1"/>
</dbReference>
<dbReference type="CDD" id="cd06352">
    <property type="entry name" value="PBP1_NPR_GC-like"/>
    <property type="match status" value="1"/>
</dbReference>
<evidence type="ECO:0000256" key="2">
    <source>
        <dbReference type="ARBA" id="ARBA00022692"/>
    </source>
</evidence>
<dbReference type="Gene3D" id="3.40.50.2300">
    <property type="match status" value="1"/>
</dbReference>
<organism evidence="6 7">
    <name type="scientific">Hypsibius exemplaris</name>
    <name type="common">Freshwater tardigrade</name>
    <dbReference type="NCBI Taxonomy" id="2072580"/>
    <lineage>
        <taxon>Eukaryota</taxon>
        <taxon>Metazoa</taxon>
        <taxon>Ecdysozoa</taxon>
        <taxon>Tardigrada</taxon>
        <taxon>Eutardigrada</taxon>
        <taxon>Parachela</taxon>
        <taxon>Hypsibioidea</taxon>
        <taxon>Hypsibiidae</taxon>
        <taxon>Hypsibius</taxon>
    </lineage>
</organism>
<evidence type="ECO:0000256" key="3">
    <source>
        <dbReference type="ARBA" id="ARBA00022989"/>
    </source>
</evidence>
<reference evidence="7" key="1">
    <citation type="submission" date="2017-01" db="EMBL/GenBank/DDBJ databases">
        <title>Comparative genomics of anhydrobiosis in the tardigrade Hypsibius dujardini.</title>
        <authorList>
            <person name="Yoshida Y."/>
            <person name="Koutsovoulos G."/>
            <person name="Laetsch D."/>
            <person name="Stevens L."/>
            <person name="Kumar S."/>
            <person name="Horikawa D."/>
            <person name="Ishino K."/>
            <person name="Komine S."/>
            <person name="Tomita M."/>
            <person name="Blaxter M."/>
            <person name="Arakawa K."/>
        </authorList>
    </citation>
    <scope>NUCLEOTIDE SEQUENCE [LARGE SCALE GENOMIC DNA]</scope>
    <source>
        <strain evidence="7">Z151</strain>
    </source>
</reference>
<proteinExistence type="predicted"/>
<protein>
    <recommendedName>
        <fullName evidence="5">Receptor ligand binding region domain-containing protein</fullName>
    </recommendedName>
</protein>
<keyword evidence="3" id="KW-1133">Transmembrane helix</keyword>
<dbReference type="AlphaFoldDB" id="A0A1W0WA08"/>
<feature type="domain" description="Receptor ligand binding region" evidence="5">
    <location>
        <begin position="123"/>
        <end position="401"/>
    </location>
</feature>
<dbReference type="GO" id="GO:0016020">
    <property type="term" value="C:membrane"/>
    <property type="evidence" value="ECO:0007669"/>
    <property type="project" value="UniProtKB-SubCell"/>
</dbReference>
<accession>A0A1W0WA08</accession>
<dbReference type="Proteomes" id="UP000192578">
    <property type="component" value="Unassembled WGS sequence"/>
</dbReference>
<dbReference type="EMBL" id="MTYJ01000155">
    <property type="protein sequence ID" value="OQV12045.1"/>
    <property type="molecule type" value="Genomic_DNA"/>
</dbReference>
<evidence type="ECO:0000256" key="4">
    <source>
        <dbReference type="ARBA" id="ARBA00023136"/>
    </source>
</evidence>
<evidence type="ECO:0000313" key="7">
    <source>
        <dbReference type="Proteomes" id="UP000192578"/>
    </source>
</evidence>